<keyword evidence="3" id="KW-1185">Reference proteome</keyword>
<feature type="compositionally biased region" description="Polar residues" evidence="1">
    <location>
        <begin position="217"/>
        <end position="228"/>
    </location>
</feature>
<accession>A0ABR2V3Q6</accession>
<dbReference type="EMBL" id="JARVKF010000168">
    <property type="protein sequence ID" value="KAK9421553.1"/>
    <property type="molecule type" value="Genomic_DNA"/>
</dbReference>
<organism evidence="2 3">
    <name type="scientific">Seiridium unicorne</name>
    <dbReference type="NCBI Taxonomy" id="138068"/>
    <lineage>
        <taxon>Eukaryota</taxon>
        <taxon>Fungi</taxon>
        <taxon>Dikarya</taxon>
        <taxon>Ascomycota</taxon>
        <taxon>Pezizomycotina</taxon>
        <taxon>Sordariomycetes</taxon>
        <taxon>Xylariomycetidae</taxon>
        <taxon>Amphisphaeriales</taxon>
        <taxon>Sporocadaceae</taxon>
        <taxon>Seiridium</taxon>
    </lineage>
</organism>
<evidence type="ECO:0000313" key="3">
    <source>
        <dbReference type="Proteomes" id="UP001408356"/>
    </source>
</evidence>
<feature type="region of interest" description="Disordered" evidence="1">
    <location>
        <begin position="209"/>
        <end position="228"/>
    </location>
</feature>
<name>A0ABR2V3Q6_9PEZI</name>
<evidence type="ECO:0000313" key="2">
    <source>
        <dbReference type="EMBL" id="KAK9421553.1"/>
    </source>
</evidence>
<gene>
    <name evidence="2" type="ORF">SUNI508_05483</name>
</gene>
<reference evidence="2 3" key="1">
    <citation type="journal article" date="2024" name="J. Plant Pathol.">
        <title>Sequence and assembly of the genome of Seiridium unicorne, isolate CBS 538.82, causal agent of cypress canker disease.</title>
        <authorList>
            <person name="Scali E."/>
            <person name="Rocca G.D."/>
            <person name="Danti R."/>
            <person name="Garbelotto M."/>
            <person name="Barberini S."/>
            <person name="Baroncelli R."/>
            <person name="Emiliani G."/>
        </authorList>
    </citation>
    <scope>NUCLEOTIDE SEQUENCE [LARGE SCALE GENOMIC DNA]</scope>
    <source>
        <strain evidence="2 3">BM-138-508</strain>
    </source>
</reference>
<evidence type="ECO:0000256" key="1">
    <source>
        <dbReference type="SAM" id="MobiDB-lite"/>
    </source>
</evidence>
<protein>
    <submittedName>
        <fullName evidence="2">Uncharacterized protein</fullName>
    </submittedName>
</protein>
<sequence>MIGLDCLFLHQPCEDYDNSVAVLRLPNFRPIDLALLADKGNDLAWAVDRNKYLKRLFSKAKDLQHVSLRYPRDYDLFSSPFPDDLPVSTDNYVSLRTIFPVERWHKLRHFGLLSLSVRQGDLISLLLDLSDSLRSVELGHLRFANQSGCWRELLSDMRSGLDWHSRIPSERPTVSLLCDEFYTSVRLSHRFTVLCDVVNDSLYGEAINPFHERDGNQPKNGSGIVQDSLLPSYSHSNINISE</sequence>
<comment type="caution">
    <text evidence="2">The sequence shown here is derived from an EMBL/GenBank/DDBJ whole genome shotgun (WGS) entry which is preliminary data.</text>
</comment>
<proteinExistence type="predicted"/>
<dbReference type="Proteomes" id="UP001408356">
    <property type="component" value="Unassembled WGS sequence"/>
</dbReference>